<proteinExistence type="predicted"/>
<keyword evidence="5" id="KW-0812">Transmembrane</keyword>
<sequence length="372" mass="42798">MVGNPYRYRAALRQLDNRHATAGCLLAVLFLVPFAARVYHVNMTILLLAASLYAVVVVPLITGYITCGSIFRIVRMISLSLFNPRTIQYASLQVLLFFLWLHELYSSLHTIHTTVIQVLYFLVSEKAFCPEQKCVSLYALLFCTMLAYLYQSLQTRRWSQIMFTTTTADFLRLTTTFIILRLGKGVAMSFVLITITLQFDDLEPCAPFIITTTLYFIITQFLKNPKDNILVTAVRYMDLYIFEGLEEYWIPLLMNSLAILLSIINIIIALNQDSGNIVLCMVVMYTNVIIAFQQLQEECIEPFKEQLKLLERFPLATKEQMAQRGDTTCPVCLDEMNFLTARITPCRHIFHGQCLRQCVLQYQQCPMCKQSL</sequence>
<keyword evidence="5" id="KW-1133">Transmembrane helix</keyword>
<dbReference type="Gene3D" id="3.30.40.10">
    <property type="entry name" value="Zinc/RING finger domain, C3HC4 (zinc finger)"/>
    <property type="match status" value="1"/>
</dbReference>
<dbReference type="Pfam" id="PF13639">
    <property type="entry name" value="zf-RING_2"/>
    <property type="match status" value="1"/>
</dbReference>
<feature type="transmembrane region" description="Helical" evidence="5">
    <location>
        <begin position="248"/>
        <end position="270"/>
    </location>
</feature>
<organism evidence="7 8">
    <name type="scientific">Gryllus longicercus</name>
    <dbReference type="NCBI Taxonomy" id="2509291"/>
    <lineage>
        <taxon>Eukaryota</taxon>
        <taxon>Metazoa</taxon>
        <taxon>Ecdysozoa</taxon>
        <taxon>Arthropoda</taxon>
        <taxon>Hexapoda</taxon>
        <taxon>Insecta</taxon>
        <taxon>Pterygota</taxon>
        <taxon>Neoptera</taxon>
        <taxon>Polyneoptera</taxon>
        <taxon>Orthoptera</taxon>
        <taxon>Ensifera</taxon>
        <taxon>Gryllidea</taxon>
        <taxon>Grylloidea</taxon>
        <taxon>Gryllidae</taxon>
        <taxon>Gryllinae</taxon>
        <taxon>Gryllus</taxon>
    </lineage>
</organism>
<dbReference type="PANTHER" id="PTHR22763">
    <property type="entry name" value="RING ZINC FINGER PROTEIN"/>
    <property type="match status" value="1"/>
</dbReference>
<dbReference type="InterPro" id="IPR001841">
    <property type="entry name" value="Znf_RING"/>
</dbReference>
<feature type="transmembrane region" description="Helical" evidence="5">
    <location>
        <begin position="20"/>
        <end position="39"/>
    </location>
</feature>
<comment type="caution">
    <text evidence="7">The sequence shown here is derived from an EMBL/GenBank/DDBJ whole genome shotgun (WGS) entry which is preliminary data.</text>
</comment>
<accession>A0AAN9VQP1</accession>
<evidence type="ECO:0000256" key="2">
    <source>
        <dbReference type="ARBA" id="ARBA00022771"/>
    </source>
</evidence>
<dbReference type="GO" id="GO:0008270">
    <property type="term" value="F:zinc ion binding"/>
    <property type="evidence" value="ECO:0007669"/>
    <property type="project" value="UniProtKB-KW"/>
</dbReference>
<dbReference type="InterPro" id="IPR050731">
    <property type="entry name" value="HRD1_E3_ubiq-ligases"/>
</dbReference>
<name>A0AAN9VQP1_9ORTH</name>
<dbReference type="GO" id="GO:0043161">
    <property type="term" value="P:proteasome-mediated ubiquitin-dependent protein catabolic process"/>
    <property type="evidence" value="ECO:0007669"/>
    <property type="project" value="TreeGrafter"/>
</dbReference>
<evidence type="ECO:0000259" key="6">
    <source>
        <dbReference type="PROSITE" id="PS50089"/>
    </source>
</evidence>
<dbReference type="GO" id="GO:0061630">
    <property type="term" value="F:ubiquitin protein ligase activity"/>
    <property type="evidence" value="ECO:0007669"/>
    <property type="project" value="TreeGrafter"/>
</dbReference>
<reference evidence="7 8" key="1">
    <citation type="submission" date="2024-03" db="EMBL/GenBank/DDBJ databases">
        <title>The genome assembly and annotation of the cricket Gryllus longicercus Weissman &amp; Gray.</title>
        <authorList>
            <person name="Szrajer S."/>
            <person name="Gray D."/>
            <person name="Ylla G."/>
        </authorList>
    </citation>
    <scope>NUCLEOTIDE SEQUENCE [LARGE SCALE GENOMIC DNA]</scope>
    <source>
        <strain evidence="7">DAG 2021-001</strain>
        <tissue evidence="7">Whole body minus gut</tissue>
    </source>
</reference>
<dbReference type="GO" id="GO:0012505">
    <property type="term" value="C:endomembrane system"/>
    <property type="evidence" value="ECO:0007669"/>
    <property type="project" value="TreeGrafter"/>
</dbReference>
<keyword evidence="3" id="KW-0862">Zinc</keyword>
<feature type="transmembrane region" description="Helical" evidence="5">
    <location>
        <begin position="135"/>
        <end position="153"/>
    </location>
</feature>
<keyword evidence="8" id="KW-1185">Reference proteome</keyword>
<dbReference type="AlphaFoldDB" id="A0AAN9VQP1"/>
<dbReference type="Proteomes" id="UP001378592">
    <property type="component" value="Unassembled WGS sequence"/>
</dbReference>
<dbReference type="PROSITE" id="PS50089">
    <property type="entry name" value="ZF_RING_2"/>
    <property type="match status" value="1"/>
</dbReference>
<keyword evidence="1" id="KW-0479">Metal-binding</keyword>
<keyword evidence="5" id="KW-0472">Membrane</keyword>
<dbReference type="SMART" id="SM00184">
    <property type="entry name" value="RING"/>
    <property type="match status" value="1"/>
</dbReference>
<feature type="transmembrane region" description="Helical" evidence="5">
    <location>
        <begin position="277"/>
        <end position="295"/>
    </location>
</feature>
<evidence type="ECO:0000256" key="4">
    <source>
        <dbReference type="PROSITE-ProRule" id="PRU00175"/>
    </source>
</evidence>
<feature type="transmembrane region" description="Helical" evidence="5">
    <location>
        <begin position="173"/>
        <end position="193"/>
    </location>
</feature>
<protein>
    <recommendedName>
        <fullName evidence="6">RING-type domain-containing protein</fullName>
    </recommendedName>
</protein>
<keyword evidence="2 4" id="KW-0863">Zinc-finger</keyword>
<evidence type="ECO:0000313" key="7">
    <source>
        <dbReference type="EMBL" id="KAK7794788.1"/>
    </source>
</evidence>
<dbReference type="EMBL" id="JAZDUA010000318">
    <property type="protein sequence ID" value="KAK7794788.1"/>
    <property type="molecule type" value="Genomic_DNA"/>
</dbReference>
<evidence type="ECO:0000313" key="8">
    <source>
        <dbReference type="Proteomes" id="UP001378592"/>
    </source>
</evidence>
<evidence type="ECO:0000256" key="3">
    <source>
        <dbReference type="ARBA" id="ARBA00022833"/>
    </source>
</evidence>
<evidence type="ECO:0000256" key="1">
    <source>
        <dbReference type="ARBA" id="ARBA00022723"/>
    </source>
</evidence>
<gene>
    <name evidence="7" type="ORF">R5R35_004128</name>
</gene>
<evidence type="ECO:0000256" key="5">
    <source>
        <dbReference type="SAM" id="Phobius"/>
    </source>
</evidence>
<dbReference type="InterPro" id="IPR013083">
    <property type="entry name" value="Znf_RING/FYVE/PHD"/>
</dbReference>
<dbReference type="SUPFAM" id="SSF57850">
    <property type="entry name" value="RING/U-box"/>
    <property type="match status" value="1"/>
</dbReference>
<feature type="transmembrane region" description="Helical" evidence="5">
    <location>
        <begin position="45"/>
        <end position="74"/>
    </location>
</feature>
<feature type="domain" description="RING-type" evidence="6">
    <location>
        <begin position="329"/>
        <end position="369"/>
    </location>
</feature>